<feature type="transmembrane region" description="Helical" evidence="1">
    <location>
        <begin position="6"/>
        <end position="28"/>
    </location>
</feature>
<sequence length="661" mass="70188">MNWFHAVPIALVTAAWLLAPGLATSYLVGLRGIAAWALAPVTSIALIAGTAVLAGMIGVDWSIWIVLVVCAVVTALVAAVALALRRRRIFTAGADPRPVTVAAFAGLLPAFVLGGITIVRSIRSPGALSETYDALFHYNALAYIEDSHQASSLTIATFGNADVSGVFYPAAWHDLASLIMMSTGAGIPVAANIVSAVAAVLLWPLSCLLLVRQLFGRNTGALAITGVLSIGFTAFPWDLLGFGVLWPNLLGMALAPAALALVFTITGWTKDDAIGRGRAWLALPVVLLATGLAHPNVVFSVAVLSLFPIAAAIGARGLRLHRAGSTWRGAGEFAAFLAVVGVLWYWAATTPAFALVRETYWPPFGTPANAFGEVALNATNKFEALWLLSAVVITGIVSATRFKVLWLIVAGHLASTFLYVVGAAIKRPDTRMFTGFWYNDPHRLAAMVPITAVPLAVGGIVFLAAKLAARSAENTAPPSGLRGRLRAVPDTYVAIGLVVLLLVLTSGLYPVDRERRVAIGYDQAKWDQLATEDTERFFARIKDEIPEDALVAGNPFNGSAMLWTLADRPVLFPHFRTEHSADQTTIAGHLIEVGTEPAVCAAVRAVGVDYLLVGNIRFRPHDPYWNYYRGLADPGAAPGFELVEADGGNKLYRITACGRAG</sequence>
<feature type="transmembrane region" description="Helical" evidence="1">
    <location>
        <begin position="405"/>
        <end position="425"/>
    </location>
</feature>
<feature type="transmembrane region" description="Helical" evidence="1">
    <location>
        <begin position="35"/>
        <end position="57"/>
    </location>
</feature>
<feature type="transmembrane region" description="Helical" evidence="1">
    <location>
        <begin position="445"/>
        <end position="469"/>
    </location>
</feature>
<feature type="transmembrane region" description="Helical" evidence="1">
    <location>
        <begin position="63"/>
        <end position="84"/>
    </location>
</feature>
<gene>
    <name evidence="2" type="ORF">ACFPCV_14500</name>
</gene>
<feature type="transmembrane region" description="Helical" evidence="1">
    <location>
        <begin position="189"/>
        <end position="211"/>
    </location>
</feature>
<feature type="transmembrane region" description="Helical" evidence="1">
    <location>
        <begin position="218"/>
        <end position="237"/>
    </location>
</feature>
<evidence type="ECO:0000256" key="1">
    <source>
        <dbReference type="SAM" id="Phobius"/>
    </source>
</evidence>
<protein>
    <submittedName>
        <fullName evidence="2">DUF6541 family protein</fullName>
    </submittedName>
</protein>
<organism evidence="2 3">
    <name type="scientific">Actinophytocola glycyrrhizae</name>
    <dbReference type="NCBI Taxonomy" id="2044873"/>
    <lineage>
        <taxon>Bacteria</taxon>
        <taxon>Bacillati</taxon>
        <taxon>Actinomycetota</taxon>
        <taxon>Actinomycetes</taxon>
        <taxon>Pseudonocardiales</taxon>
        <taxon>Pseudonocardiaceae</taxon>
    </lineage>
</organism>
<feature type="transmembrane region" description="Helical" evidence="1">
    <location>
        <begin position="277"/>
        <end position="293"/>
    </location>
</feature>
<feature type="transmembrane region" description="Helical" evidence="1">
    <location>
        <begin position="384"/>
        <end position="400"/>
    </location>
</feature>
<reference evidence="3" key="1">
    <citation type="journal article" date="2019" name="Int. J. Syst. Evol. Microbiol.">
        <title>The Global Catalogue of Microorganisms (GCM) 10K type strain sequencing project: providing services to taxonomists for standard genome sequencing and annotation.</title>
        <authorList>
            <consortium name="The Broad Institute Genomics Platform"/>
            <consortium name="The Broad Institute Genome Sequencing Center for Infectious Disease"/>
            <person name="Wu L."/>
            <person name="Ma J."/>
        </authorList>
    </citation>
    <scope>NUCLEOTIDE SEQUENCE [LARGE SCALE GENOMIC DNA]</scope>
    <source>
        <strain evidence="3">ZS-22-S1</strain>
    </source>
</reference>
<feature type="transmembrane region" description="Helical" evidence="1">
    <location>
        <begin position="96"/>
        <end position="119"/>
    </location>
</feature>
<dbReference type="InterPro" id="IPR046671">
    <property type="entry name" value="DUF6541"/>
</dbReference>
<comment type="caution">
    <text evidence="2">The sequence shown here is derived from an EMBL/GenBank/DDBJ whole genome shotgun (WGS) entry which is preliminary data.</text>
</comment>
<feature type="transmembrane region" description="Helical" evidence="1">
    <location>
        <begin position="243"/>
        <end position="265"/>
    </location>
</feature>
<feature type="transmembrane region" description="Helical" evidence="1">
    <location>
        <begin position="299"/>
        <end position="318"/>
    </location>
</feature>
<accession>A0ABV9RZB9</accession>
<keyword evidence="1" id="KW-0812">Transmembrane</keyword>
<proteinExistence type="predicted"/>
<keyword evidence="3" id="KW-1185">Reference proteome</keyword>
<evidence type="ECO:0000313" key="3">
    <source>
        <dbReference type="Proteomes" id="UP001595859"/>
    </source>
</evidence>
<feature type="transmembrane region" description="Helical" evidence="1">
    <location>
        <begin position="490"/>
        <end position="509"/>
    </location>
</feature>
<feature type="transmembrane region" description="Helical" evidence="1">
    <location>
        <begin position="330"/>
        <end position="347"/>
    </location>
</feature>
<dbReference type="EMBL" id="JBHSIS010000006">
    <property type="protein sequence ID" value="MFC4854715.1"/>
    <property type="molecule type" value="Genomic_DNA"/>
</dbReference>
<dbReference type="Pfam" id="PF20176">
    <property type="entry name" value="DUF6541"/>
    <property type="match status" value="1"/>
</dbReference>
<dbReference type="RefSeq" id="WP_378056643.1">
    <property type="nucleotide sequence ID" value="NZ_JBHSIS010000006.1"/>
</dbReference>
<name>A0ABV9RZB9_9PSEU</name>
<keyword evidence="1" id="KW-0472">Membrane</keyword>
<dbReference type="Proteomes" id="UP001595859">
    <property type="component" value="Unassembled WGS sequence"/>
</dbReference>
<keyword evidence="1" id="KW-1133">Transmembrane helix</keyword>
<evidence type="ECO:0000313" key="2">
    <source>
        <dbReference type="EMBL" id="MFC4854715.1"/>
    </source>
</evidence>